<protein>
    <recommendedName>
        <fullName evidence="1">DUF6593 domain-containing protein</fullName>
    </recommendedName>
</protein>
<dbReference type="EMBL" id="KL198031">
    <property type="protein sequence ID" value="KDQ15764.1"/>
    <property type="molecule type" value="Genomic_DNA"/>
</dbReference>
<accession>A0A067MJP1</accession>
<sequence>MTSLILWGSNSPTETTLVSHTGNPLYKITTPWSLHQFQGYVTHIFRLQHLENGETVQEKVGKIEWHSLRHTMMYFEGGEPEASGSFLRRDRPFGSSRTFTGCDGLPYKWIVVGDTLHLYQTPGSYSLMAFTCTASPPRHTTSSPKPKTHTCKRQYETRASLEIPVLNLDQEMMDLIVISWVFMERRRRERSKKRSQVECERGVGKGVKLLDQEAESSVESGIGNGGGVGYNVGKVYAEDEDDMIARAF</sequence>
<dbReference type="InParanoid" id="A0A067MJP1"/>
<name>A0A067MJP1_BOTB1</name>
<dbReference type="HOGENOM" id="CLU_1120009_0_0_1"/>
<reference evidence="3" key="1">
    <citation type="journal article" date="2014" name="Proc. Natl. Acad. Sci. U.S.A.">
        <title>Extensive sampling of basidiomycete genomes demonstrates inadequacy of the white-rot/brown-rot paradigm for wood decay fungi.</title>
        <authorList>
            <person name="Riley R."/>
            <person name="Salamov A.A."/>
            <person name="Brown D.W."/>
            <person name="Nagy L.G."/>
            <person name="Floudas D."/>
            <person name="Held B.W."/>
            <person name="Levasseur A."/>
            <person name="Lombard V."/>
            <person name="Morin E."/>
            <person name="Otillar R."/>
            <person name="Lindquist E.A."/>
            <person name="Sun H."/>
            <person name="LaButti K.M."/>
            <person name="Schmutz J."/>
            <person name="Jabbour D."/>
            <person name="Luo H."/>
            <person name="Baker S.E."/>
            <person name="Pisabarro A.G."/>
            <person name="Walton J.D."/>
            <person name="Blanchette R.A."/>
            <person name="Henrissat B."/>
            <person name="Martin F."/>
            <person name="Cullen D."/>
            <person name="Hibbett D.S."/>
            <person name="Grigoriev I.V."/>
        </authorList>
    </citation>
    <scope>NUCLEOTIDE SEQUENCE [LARGE SCALE GENOMIC DNA]</scope>
    <source>
        <strain evidence="3">FD-172 SS1</strain>
    </source>
</reference>
<proteinExistence type="predicted"/>
<evidence type="ECO:0000313" key="2">
    <source>
        <dbReference type="EMBL" id="KDQ15764.1"/>
    </source>
</evidence>
<gene>
    <name evidence="2" type="ORF">BOTBODRAFT_187185</name>
</gene>
<dbReference type="OrthoDB" id="3360976at2759"/>
<feature type="domain" description="DUF6593" evidence="1">
    <location>
        <begin position="10"/>
        <end position="189"/>
    </location>
</feature>
<dbReference type="Pfam" id="PF20236">
    <property type="entry name" value="DUF6593"/>
    <property type="match status" value="1"/>
</dbReference>
<dbReference type="InterPro" id="IPR046528">
    <property type="entry name" value="DUF6593"/>
</dbReference>
<evidence type="ECO:0000313" key="3">
    <source>
        <dbReference type="Proteomes" id="UP000027195"/>
    </source>
</evidence>
<evidence type="ECO:0000259" key="1">
    <source>
        <dbReference type="Pfam" id="PF20236"/>
    </source>
</evidence>
<dbReference type="AlphaFoldDB" id="A0A067MJP1"/>
<dbReference type="Proteomes" id="UP000027195">
    <property type="component" value="Unassembled WGS sequence"/>
</dbReference>
<organism evidence="2 3">
    <name type="scientific">Botryobasidium botryosum (strain FD-172 SS1)</name>
    <dbReference type="NCBI Taxonomy" id="930990"/>
    <lineage>
        <taxon>Eukaryota</taxon>
        <taxon>Fungi</taxon>
        <taxon>Dikarya</taxon>
        <taxon>Basidiomycota</taxon>
        <taxon>Agaricomycotina</taxon>
        <taxon>Agaricomycetes</taxon>
        <taxon>Cantharellales</taxon>
        <taxon>Botryobasidiaceae</taxon>
        <taxon>Botryobasidium</taxon>
    </lineage>
</organism>
<keyword evidence="3" id="KW-1185">Reference proteome</keyword>